<reference evidence="4" key="1">
    <citation type="submission" date="2023-01" db="EMBL/GenBank/DDBJ databases">
        <title>Key to firefly adult light organ development and bioluminescence: homeobox transcription factors regulate luciferase expression and transportation to peroxisome.</title>
        <authorList>
            <person name="Fu X."/>
        </authorList>
    </citation>
    <scope>NUCLEOTIDE SEQUENCE [LARGE SCALE GENOMIC DNA]</scope>
</reference>
<keyword evidence="4" id="KW-1185">Reference proteome</keyword>
<organism evidence="3 4">
    <name type="scientific">Aquatica leii</name>
    <dbReference type="NCBI Taxonomy" id="1421715"/>
    <lineage>
        <taxon>Eukaryota</taxon>
        <taxon>Metazoa</taxon>
        <taxon>Ecdysozoa</taxon>
        <taxon>Arthropoda</taxon>
        <taxon>Hexapoda</taxon>
        <taxon>Insecta</taxon>
        <taxon>Pterygota</taxon>
        <taxon>Neoptera</taxon>
        <taxon>Endopterygota</taxon>
        <taxon>Coleoptera</taxon>
        <taxon>Polyphaga</taxon>
        <taxon>Elateriformia</taxon>
        <taxon>Elateroidea</taxon>
        <taxon>Lampyridae</taxon>
        <taxon>Luciolinae</taxon>
        <taxon>Aquatica</taxon>
    </lineage>
</organism>
<dbReference type="AlphaFoldDB" id="A0AAN7P1Q6"/>
<evidence type="ECO:0000313" key="4">
    <source>
        <dbReference type="Proteomes" id="UP001353858"/>
    </source>
</evidence>
<feature type="signal peptide" evidence="2">
    <location>
        <begin position="1"/>
        <end position="16"/>
    </location>
</feature>
<dbReference type="EMBL" id="JARPUR010000006">
    <property type="protein sequence ID" value="KAK4874812.1"/>
    <property type="molecule type" value="Genomic_DNA"/>
</dbReference>
<keyword evidence="2" id="KW-0732">Signal</keyword>
<feature type="chain" id="PRO_5043036156" evidence="2">
    <location>
        <begin position="17"/>
        <end position="192"/>
    </location>
</feature>
<feature type="region of interest" description="Disordered" evidence="1">
    <location>
        <begin position="111"/>
        <end position="178"/>
    </location>
</feature>
<sequence>MNQIILLSLFVKFSHALVCYECDSLIHGASCMNQLNVDEIQPYQCGKTSRSNFTTDYECVREEKFYEINNRRTYVRKCQPRSTNFDYCQSLQQLGIAQGFKLEKCEPQEARGADAFDTTEKAQAPPKRDTSFPEPHASSPTSNAVTRLADQNAVSHAHTRLETTTAEPPCIDVPGSARRTKHAKTSNVMYIL</sequence>
<feature type="compositionally biased region" description="Basic and acidic residues" evidence="1">
    <location>
        <begin position="111"/>
        <end position="131"/>
    </location>
</feature>
<evidence type="ECO:0000256" key="1">
    <source>
        <dbReference type="SAM" id="MobiDB-lite"/>
    </source>
</evidence>
<protein>
    <submittedName>
        <fullName evidence="3">Uncharacterized protein</fullName>
    </submittedName>
</protein>
<dbReference type="Proteomes" id="UP001353858">
    <property type="component" value="Unassembled WGS sequence"/>
</dbReference>
<evidence type="ECO:0000256" key="2">
    <source>
        <dbReference type="SAM" id="SignalP"/>
    </source>
</evidence>
<accession>A0AAN7P1Q6</accession>
<name>A0AAN7P1Q6_9COLE</name>
<proteinExistence type="predicted"/>
<comment type="caution">
    <text evidence="3">The sequence shown here is derived from an EMBL/GenBank/DDBJ whole genome shotgun (WGS) entry which is preliminary data.</text>
</comment>
<evidence type="ECO:0000313" key="3">
    <source>
        <dbReference type="EMBL" id="KAK4874812.1"/>
    </source>
</evidence>
<gene>
    <name evidence="3" type="ORF">RN001_014172</name>
</gene>